<dbReference type="AlphaFoldDB" id="A0ABC9F2I3"/>
<dbReference type="PANTHER" id="PTHR22765">
    <property type="entry name" value="RING FINGER AND PROTEASE ASSOCIATED DOMAIN-CONTAINING"/>
    <property type="match status" value="1"/>
</dbReference>
<dbReference type="GO" id="GO:0008270">
    <property type="term" value="F:zinc ion binding"/>
    <property type="evidence" value="ECO:0007669"/>
    <property type="project" value="UniProtKB-KW"/>
</dbReference>
<evidence type="ECO:0000259" key="3">
    <source>
        <dbReference type="PROSITE" id="PS50089"/>
    </source>
</evidence>
<dbReference type="InterPro" id="IPR001841">
    <property type="entry name" value="Znf_RING"/>
</dbReference>
<keyword evidence="5" id="KW-1185">Reference proteome</keyword>
<dbReference type="PANTHER" id="PTHR22765:SF434">
    <property type="entry name" value="GB|AAD18119.1-RELATED"/>
    <property type="match status" value="1"/>
</dbReference>
<keyword evidence="1" id="KW-0862">Zinc</keyword>
<keyword evidence="1" id="KW-0479">Metal-binding</keyword>
<dbReference type="SUPFAM" id="SSF57850">
    <property type="entry name" value="RING/U-box"/>
    <property type="match status" value="1"/>
</dbReference>
<dbReference type="PROSITE" id="PS50089">
    <property type="entry name" value="ZF_RING_2"/>
    <property type="match status" value="1"/>
</dbReference>
<organism evidence="4 5">
    <name type="scientific">Urochloa decumbens</name>
    <dbReference type="NCBI Taxonomy" id="240449"/>
    <lineage>
        <taxon>Eukaryota</taxon>
        <taxon>Viridiplantae</taxon>
        <taxon>Streptophyta</taxon>
        <taxon>Embryophyta</taxon>
        <taxon>Tracheophyta</taxon>
        <taxon>Spermatophyta</taxon>
        <taxon>Magnoliopsida</taxon>
        <taxon>Liliopsida</taxon>
        <taxon>Poales</taxon>
        <taxon>Poaceae</taxon>
        <taxon>PACMAD clade</taxon>
        <taxon>Panicoideae</taxon>
        <taxon>Panicodae</taxon>
        <taxon>Paniceae</taxon>
        <taxon>Melinidinae</taxon>
        <taxon>Urochloa</taxon>
    </lineage>
</organism>
<evidence type="ECO:0000256" key="1">
    <source>
        <dbReference type="PROSITE-ProRule" id="PRU00175"/>
    </source>
</evidence>
<name>A0ABC9F2I3_9POAL</name>
<keyword evidence="1" id="KW-0863">Zinc-finger</keyword>
<dbReference type="Gene3D" id="3.30.40.10">
    <property type="entry name" value="Zinc/RING finger domain, C3HC4 (zinc finger)"/>
    <property type="match status" value="1"/>
</dbReference>
<evidence type="ECO:0000313" key="4">
    <source>
        <dbReference type="EMBL" id="CAL5068596.1"/>
    </source>
</evidence>
<feature type="region of interest" description="Disordered" evidence="2">
    <location>
        <begin position="1"/>
        <end position="26"/>
    </location>
</feature>
<dbReference type="InterPro" id="IPR051826">
    <property type="entry name" value="E3_ubiquitin-ligase_domain"/>
</dbReference>
<proteinExistence type="predicted"/>
<evidence type="ECO:0000256" key="2">
    <source>
        <dbReference type="SAM" id="MobiDB-lite"/>
    </source>
</evidence>
<dbReference type="Proteomes" id="UP001497457">
    <property type="component" value="Chromosome 5rd"/>
</dbReference>
<feature type="domain" description="RING-type" evidence="3">
    <location>
        <begin position="137"/>
        <end position="187"/>
    </location>
</feature>
<reference evidence="4" key="1">
    <citation type="submission" date="2024-10" db="EMBL/GenBank/DDBJ databases">
        <authorList>
            <person name="Ryan C."/>
        </authorList>
    </citation>
    <scope>NUCLEOTIDE SEQUENCE [LARGE SCALE GENOMIC DNA]</scope>
</reference>
<accession>A0ABC9F2I3</accession>
<sequence length="192" mass="20541">MGGTGSSLLRRGAALRPSPSPPAPAAAAAAAAASPSPAPILEGGAHLVLEASLGHPWDGEGGFLAEGSIVRDVPRTVRQPAAWAKGILPWDHDIGGGAVVVRKLQLERRIQLRPRMEVLSQVGEVREAAPMEAADLCTFCLERFATRRLRVLPCEHLFHSECVDYYFLRGGEDDDAWIQGLTCPLCRAGVIF</sequence>
<dbReference type="InterPro" id="IPR013083">
    <property type="entry name" value="Znf_RING/FYVE/PHD"/>
</dbReference>
<dbReference type="Pfam" id="PF13639">
    <property type="entry name" value="zf-RING_2"/>
    <property type="match status" value="1"/>
</dbReference>
<gene>
    <name evidence="4" type="ORF">URODEC1_LOCUS101675</name>
</gene>
<dbReference type="SMART" id="SM00184">
    <property type="entry name" value="RING"/>
    <property type="match status" value="1"/>
</dbReference>
<evidence type="ECO:0000313" key="5">
    <source>
        <dbReference type="Proteomes" id="UP001497457"/>
    </source>
</evidence>
<protein>
    <recommendedName>
        <fullName evidence="3">RING-type domain-containing protein</fullName>
    </recommendedName>
</protein>
<dbReference type="EMBL" id="OZ075115">
    <property type="protein sequence ID" value="CAL5068596.1"/>
    <property type="molecule type" value="Genomic_DNA"/>
</dbReference>